<keyword evidence="3" id="KW-1185">Reference proteome</keyword>
<dbReference type="PATRIC" id="fig|1166018.3.peg.2095"/>
<dbReference type="OrthoDB" id="939978at2"/>
<dbReference type="HOGENOM" id="CLU_082101_0_0_10"/>
<evidence type="ECO:0008006" key="4">
    <source>
        <dbReference type="Google" id="ProtNLM"/>
    </source>
</evidence>
<dbReference type="STRING" id="1166018.FAES_5120"/>
<organism evidence="2 3">
    <name type="scientific">Fibrella aestuarina BUZ 2</name>
    <dbReference type="NCBI Taxonomy" id="1166018"/>
    <lineage>
        <taxon>Bacteria</taxon>
        <taxon>Pseudomonadati</taxon>
        <taxon>Bacteroidota</taxon>
        <taxon>Cytophagia</taxon>
        <taxon>Cytophagales</taxon>
        <taxon>Spirosomataceae</taxon>
        <taxon>Fibrella</taxon>
    </lineage>
</organism>
<evidence type="ECO:0000256" key="1">
    <source>
        <dbReference type="SAM" id="SignalP"/>
    </source>
</evidence>
<dbReference type="RefSeq" id="WP_015334218.1">
    <property type="nucleotide sequence ID" value="NC_020054.1"/>
</dbReference>
<feature type="chain" id="PRO_5003630179" description="Lipoprotein" evidence="1">
    <location>
        <begin position="27"/>
        <end position="263"/>
    </location>
</feature>
<accession>I0KG66</accession>
<dbReference type="EMBL" id="HE796683">
    <property type="protein sequence ID" value="CCH03119.1"/>
    <property type="molecule type" value="Genomic_DNA"/>
</dbReference>
<dbReference type="KEGG" id="fae:FAES_5120"/>
<keyword evidence="1" id="KW-0732">Signal</keyword>
<feature type="signal peptide" evidence="1">
    <location>
        <begin position="1"/>
        <end position="26"/>
    </location>
</feature>
<dbReference type="AlphaFoldDB" id="I0KG66"/>
<gene>
    <name evidence="2" type="ORF">FAES_5120</name>
</gene>
<dbReference type="Proteomes" id="UP000011058">
    <property type="component" value="Chromosome"/>
</dbReference>
<reference evidence="2 3" key="1">
    <citation type="journal article" date="2012" name="J. Bacteriol.">
        <title>Genome Sequence of Fibrella aestuarina BUZ 2T, a Filamentous Marine Bacterium.</title>
        <authorList>
            <person name="Filippini M."/>
            <person name="Qi W."/>
            <person name="Blom J."/>
            <person name="Goesmann A."/>
            <person name="Smits T.H."/>
            <person name="Bagheri H.C."/>
        </authorList>
    </citation>
    <scope>NUCLEOTIDE SEQUENCE [LARGE SCALE GENOMIC DNA]</scope>
    <source>
        <strain evidence="3">BUZ 2T</strain>
    </source>
</reference>
<name>I0KG66_9BACT</name>
<protein>
    <recommendedName>
        <fullName evidence="4">Lipoprotein</fullName>
    </recommendedName>
</protein>
<proteinExistence type="predicted"/>
<dbReference type="eggNOG" id="ENOG502ZPE3">
    <property type="taxonomic scope" value="Bacteria"/>
</dbReference>
<evidence type="ECO:0000313" key="2">
    <source>
        <dbReference type="EMBL" id="CCH03119.1"/>
    </source>
</evidence>
<sequence length="263" mass="29143">MNRSQPVCLLMSTVLLLGGLSLTACTKTNIDPTDPIDGPGGKAGYLVGTVTDPHGKALPRATIYTDNTVFKGRGSEVKTSSDGTYQLQLVKNLGQWVAKGYILKQYNDRVYKISLDPDNADSFTDAEKPVRNFRWKLTGHIPDLSLDLYYGGTLEMSRDLNANELRDNENVEFTLTPVGPLIDGSTGKPLTLRAKRRYDTFLKDIPMGRYRITAVYKPTGQALRVCDYYNDSDYTYASSVTVDFTGTESATRANMMGISYTNR</sequence>
<dbReference type="PROSITE" id="PS51257">
    <property type="entry name" value="PROKAR_LIPOPROTEIN"/>
    <property type="match status" value="1"/>
</dbReference>
<evidence type="ECO:0000313" key="3">
    <source>
        <dbReference type="Proteomes" id="UP000011058"/>
    </source>
</evidence>